<keyword evidence="2" id="KW-0732">Signal</keyword>
<dbReference type="PANTHER" id="PTHR35560">
    <property type="entry name" value="BLL0132 PROTEIN"/>
    <property type="match status" value="1"/>
</dbReference>
<sequence>MPSCSRSGGLVALLLLPLVAFVTFAAAAGAACSTTSAVVPSTGKSWKSYAAPAVGMGQGQGWSSIPSGAAVCAADLVRDFKVTSSGDTVPYWVTNEVKGSVDRAVVVLAGKNRDGWSYFNLMRNARNRAAATYPDEIKRTQIAIYTPMIFTRADKAAGAASATDAYWAGDDWASGRAAMGPSEAATGLSSFEVMDRLIDEIKAQHPAVRDIVFAGHSMSAQFVNRYSAMKTSPDDGVRVSYWIGNPGSWLWMETQRPVAGSGKCAGYDKYKYGLSDSIPAYARQHYRSSGERSGALQRLLQRNVHVRVGARDFGPGDVRCQAKLQGANHRERGTNYKNSIAALNGGKLPAGWNFEVVPGCSHDNECMFNGNLRTLFLGQSDAAVAPAAGAKTKTKTKAKKKNTKRSRADEGEQGAEDIVAEIEEGVLRRESEVRHRRRGSAQH</sequence>
<feature type="compositionally biased region" description="Acidic residues" evidence="1">
    <location>
        <begin position="411"/>
        <end position="424"/>
    </location>
</feature>
<protein>
    <submittedName>
        <fullName evidence="3">Uncharacterized protein</fullName>
    </submittedName>
</protein>
<reference evidence="3 4" key="1">
    <citation type="submission" date="2018-03" db="EMBL/GenBank/DDBJ databases">
        <authorList>
            <person name="Guldener U."/>
        </authorList>
    </citation>
    <scope>NUCLEOTIDE SEQUENCE [LARGE SCALE GENOMIC DNA]</scope>
    <source>
        <strain evidence="3 4">DAOM196992</strain>
    </source>
</reference>
<accession>A0A5C3EZK4</accession>
<evidence type="ECO:0000256" key="1">
    <source>
        <dbReference type="SAM" id="MobiDB-lite"/>
    </source>
</evidence>
<evidence type="ECO:0000313" key="3">
    <source>
        <dbReference type="EMBL" id="SPO37512.1"/>
    </source>
</evidence>
<dbReference type="AlphaFoldDB" id="A0A5C3EZK4"/>
<dbReference type="OrthoDB" id="5985073at2759"/>
<dbReference type="InterPro" id="IPR029058">
    <property type="entry name" value="AB_hydrolase_fold"/>
</dbReference>
<gene>
    <name evidence="3" type="ORF">PSFLO_02987</name>
</gene>
<dbReference type="Gene3D" id="3.40.50.1820">
    <property type="entry name" value="alpha/beta hydrolase"/>
    <property type="match status" value="1"/>
</dbReference>
<feature type="signal peptide" evidence="2">
    <location>
        <begin position="1"/>
        <end position="27"/>
    </location>
</feature>
<dbReference type="PROSITE" id="PS51257">
    <property type="entry name" value="PROKAR_LIPOPROTEIN"/>
    <property type="match status" value="1"/>
</dbReference>
<evidence type="ECO:0000313" key="4">
    <source>
        <dbReference type="Proteomes" id="UP000323386"/>
    </source>
</evidence>
<feature type="compositionally biased region" description="Basic residues" evidence="1">
    <location>
        <begin position="434"/>
        <end position="443"/>
    </location>
</feature>
<dbReference type="EMBL" id="OOIP01000007">
    <property type="protein sequence ID" value="SPO37512.1"/>
    <property type="molecule type" value="Genomic_DNA"/>
</dbReference>
<proteinExistence type="predicted"/>
<feature type="region of interest" description="Disordered" evidence="1">
    <location>
        <begin position="386"/>
        <end position="443"/>
    </location>
</feature>
<keyword evidence="4" id="KW-1185">Reference proteome</keyword>
<dbReference type="PANTHER" id="PTHR35560:SF3">
    <property type="entry name" value="PEPTIDASE S9 PROLYL OLIGOPEPTIDASE CATALYTIC DOMAIN-CONTAINING PROTEIN"/>
    <property type="match status" value="1"/>
</dbReference>
<feature type="chain" id="PRO_5023116747" evidence="2">
    <location>
        <begin position="28"/>
        <end position="443"/>
    </location>
</feature>
<dbReference type="Proteomes" id="UP000323386">
    <property type="component" value="Unassembled WGS sequence"/>
</dbReference>
<feature type="compositionally biased region" description="Basic residues" evidence="1">
    <location>
        <begin position="392"/>
        <end position="405"/>
    </location>
</feature>
<evidence type="ECO:0000256" key="2">
    <source>
        <dbReference type="SAM" id="SignalP"/>
    </source>
</evidence>
<name>A0A5C3EZK4_9BASI</name>
<organism evidence="3 4">
    <name type="scientific">Pseudozyma flocculosa</name>
    <dbReference type="NCBI Taxonomy" id="84751"/>
    <lineage>
        <taxon>Eukaryota</taxon>
        <taxon>Fungi</taxon>
        <taxon>Dikarya</taxon>
        <taxon>Basidiomycota</taxon>
        <taxon>Ustilaginomycotina</taxon>
        <taxon>Ustilaginomycetes</taxon>
        <taxon>Ustilaginales</taxon>
        <taxon>Ustilaginaceae</taxon>
        <taxon>Pseudozyma</taxon>
    </lineage>
</organism>